<organism evidence="1 2">
    <name type="scientific">Levilactobacillus lanxiensis</name>
    <dbReference type="NCBI Taxonomy" id="2799568"/>
    <lineage>
        <taxon>Bacteria</taxon>
        <taxon>Bacillati</taxon>
        <taxon>Bacillota</taxon>
        <taxon>Bacilli</taxon>
        <taxon>Lactobacillales</taxon>
        <taxon>Lactobacillaceae</taxon>
        <taxon>Levilactobacillus</taxon>
    </lineage>
</organism>
<protein>
    <submittedName>
        <fullName evidence="1">Uncharacterized protein</fullName>
    </submittedName>
</protein>
<keyword evidence="2" id="KW-1185">Reference proteome</keyword>
<dbReference type="EMBL" id="JBHTOD010000001">
    <property type="protein sequence ID" value="MFD1454375.1"/>
    <property type="molecule type" value="Genomic_DNA"/>
</dbReference>
<name>A0ABW4D0X1_9LACO</name>
<reference evidence="2" key="1">
    <citation type="journal article" date="2019" name="Int. J. Syst. Evol. Microbiol.">
        <title>The Global Catalogue of Microorganisms (GCM) 10K type strain sequencing project: providing services to taxonomists for standard genome sequencing and annotation.</title>
        <authorList>
            <consortium name="The Broad Institute Genomics Platform"/>
            <consortium name="The Broad Institute Genome Sequencing Center for Infectious Disease"/>
            <person name="Wu L."/>
            <person name="Ma J."/>
        </authorList>
    </citation>
    <scope>NUCLEOTIDE SEQUENCE [LARGE SCALE GENOMIC DNA]</scope>
    <source>
        <strain evidence="2">CCM 8979</strain>
    </source>
</reference>
<accession>A0ABW4D0X1</accession>
<evidence type="ECO:0000313" key="2">
    <source>
        <dbReference type="Proteomes" id="UP001597189"/>
    </source>
</evidence>
<dbReference type="Proteomes" id="UP001597189">
    <property type="component" value="Unassembled WGS sequence"/>
</dbReference>
<comment type="caution">
    <text evidence="1">The sequence shown here is derived from an EMBL/GenBank/DDBJ whole genome shotgun (WGS) entry which is preliminary data.</text>
</comment>
<proteinExistence type="predicted"/>
<dbReference type="RefSeq" id="WP_263972785.1">
    <property type="nucleotide sequence ID" value="NZ_BOLN01000001.1"/>
</dbReference>
<gene>
    <name evidence="1" type="ORF">ACFQ44_01620</name>
</gene>
<sequence length="42" mass="5073">MELKRVTRVSFVNFAIIRTIYATLTLTRVHQERQKSIDYLNF</sequence>
<evidence type="ECO:0000313" key="1">
    <source>
        <dbReference type="EMBL" id="MFD1454375.1"/>
    </source>
</evidence>